<dbReference type="SMART" id="SM00829">
    <property type="entry name" value="PKS_ER"/>
    <property type="match status" value="1"/>
</dbReference>
<dbReference type="InterPro" id="IPR013149">
    <property type="entry name" value="ADH-like_C"/>
</dbReference>
<dbReference type="GO" id="GO:0016651">
    <property type="term" value="F:oxidoreductase activity, acting on NAD(P)H"/>
    <property type="evidence" value="ECO:0007669"/>
    <property type="project" value="TreeGrafter"/>
</dbReference>
<dbReference type="EMBL" id="JAMTCK010000008">
    <property type="protein sequence ID" value="MCP2166996.1"/>
    <property type="molecule type" value="Genomic_DNA"/>
</dbReference>
<evidence type="ECO:0000256" key="2">
    <source>
        <dbReference type="ARBA" id="ARBA00023002"/>
    </source>
</evidence>
<evidence type="ECO:0000313" key="5">
    <source>
        <dbReference type="Proteomes" id="UP001206128"/>
    </source>
</evidence>
<dbReference type="InterPro" id="IPR013154">
    <property type="entry name" value="ADH-like_N"/>
</dbReference>
<comment type="caution">
    <text evidence="4">The sequence shown here is derived from an EMBL/GenBank/DDBJ whole genome shotgun (WGS) entry which is preliminary data.</text>
</comment>
<dbReference type="RefSeq" id="WP_253773403.1">
    <property type="nucleotide sequence ID" value="NZ_JAMTCK010000008.1"/>
</dbReference>
<feature type="domain" description="Enoyl reductase (ER)" evidence="3">
    <location>
        <begin position="10"/>
        <end position="324"/>
    </location>
</feature>
<reference evidence="4" key="1">
    <citation type="submission" date="2022-06" db="EMBL/GenBank/DDBJ databases">
        <title>Genomic Encyclopedia of Archaeal and Bacterial Type Strains, Phase II (KMG-II): from individual species to whole genera.</title>
        <authorList>
            <person name="Goeker M."/>
        </authorList>
    </citation>
    <scope>NUCLEOTIDE SEQUENCE</scope>
    <source>
        <strain evidence="4">DSM 43935</strain>
    </source>
</reference>
<dbReference type="Gene3D" id="3.40.50.720">
    <property type="entry name" value="NAD(P)-binding Rossmann-like Domain"/>
    <property type="match status" value="1"/>
</dbReference>
<dbReference type="PANTHER" id="PTHR48106">
    <property type="entry name" value="QUINONE OXIDOREDUCTASE PIG3-RELATED"/>
    <property type="match status" value="1"/>
</dbReference>
<evidence type="ECO:0000313" key="4">
    <source>
        <dbReference type="EMBL" id="MCP2166996.1"/>
    </source>
</evidence>
<keyword evidence="5" id="KW-1185">Reference proteome</keyword>
<proteinExistence type="predicted"/>
<dbReference type="GO" id="GO:0070402">
    <property type="term" value="F:NADPH binding"/>
    <property type="evidence" value="ECO:0007669"/>
    <property type="project" value="TreeGrafter"/>
</dbReference>
<accession>A0AAE3GF01</accession>
<dbReference type="Pfam" id="PF08240">
    <property type="entry name" value="ADH_N"/>
    <property type="match status" value="1"/>
</dbReference>
<dbReference type="AlphaFoldDB" id="A0AAE3GF01"/>
<organism evidence="4 5">
    <name type="scientific">Goodfellowiella coeruleoviolacea</name>
    <dbReference type="NCBI Taxonomy" id="334858"/>
    <lineage>
        <taxon>Bacteria</taxon>
        <taxon>Bacillati</taxon>
        <taxon>Actinomycetota</taxon>
        <taxon>Actinomycetes</taxon>
        <taxon>Pseudonocardiales</taxon>
        <taxon>Pseudonocardiaceae</taxon>
        <taxon>Goodfellowiella</taxon>
    </lineage>
</organism>
<dbReference type="InterPro" id="IPR020843">
    <property type="entry name" value="ER"/>
</dbReference>
<sequence length="327" mass="32341">MRALLMDAPGGAERSEVREVAVPRPGPGEVTVDVAFAGLNFMDVMARRGDAGYAPSWPYAPGLEVAGTVRELGAGVTALAVGQRVAAVTQGGGMAEVAVARAELTVPVPDGVELRSAAAAPLGAATALLLLDGVGGFTAGQSVLVHSAGGGIGGAIAELVPLLGGGRLLGTVGRPSKVAEAASRGYHAVFARGDGLVDAVREATDGRGVDLVLDPLGTAALQDDLAVVAPGGRIVLFGNAGGTSPAPLPSAGQLIGGNITIAGFSHRGLSAAAPARVSSALRRVLDFLAAGELRVPVTVLSSLADIPGAHDLLAEGRGVGKYVARVS</sequence>
<dbReference type="Gene3D" id="3.90.180.10">
    <property type="entry name" value="Medium-chain alcohol dehydrogenases, catalytic domain"/>
    <property type="match status" value="1"/>
</dbReference>
<evidence type="ECO:0000256" key="1">
    <source>
        <dbReference type="ARBA" id="ARBA00022857"/>
    </source>
</evidence>
<dbReference type="Pfam" id="PF00107">
    <property type="entry name" value="ADH_zinc_N"/>
    <property type="match status" value="1"/>
</dbReference>
<name>A0AAE3GF01_9PSEU</name>
<dbReference type="InterPro" id="IPR011032">
    <property type="entry name" value="GroES-like_sf"/>
</dbReference>
<keyword evidence="1" id="KW-0521">NADP</keyword>
<dbReference type="SUPFAM" id="SSF51735">
    <property type="entry name" value="NAD(P)-binding Rossmann-fold domains"/>
    <property type="match status" value="1"/>
</dbReference>
<evidence type="ECO:0000259" key="3">
    <source>
        <dbReference type="SMART" id="SM00829"/>
    </source>
</evidence>
<keyword evidence="2" id="KW-0560">Oxidoreductase</keyword>
<protein>
    <submittedName>
        <fullName evidence="4">NADPH2:quinone reductase</fullName>
    </submittedName>
</protein>
<dbReference type="Proteomes" id="UP001206128">
    <property type="component" value="Unassembled WGS sequence"/>
</dbReference>
<dbReference type="SUPFAM" id="SSF50129">
    <property type="entry name" value="GroES-like"/>
    <property type="match status" value="1"/>
</dbReference>
<dbReference type="InterPro" id="IPR036291">
    <property type="entry name" value="NAD(P)-bd_dom_sf"/>
</dbReference>
<gene>
    <name evidence="4" type="ORF">LX83_003868</name>
</gene>